<protein>
    <submittedName>
        <fullName evidence="1">Cyclase</fullName>
    </submittedName>
</protein>
<dbReference type="RefSeq" id="WP_093950905.1">
    <property type="nucleotide sequence ID" value="NZ_NMUL01000032.1"/>
</dbReference>
<keyword evidence="2" id="KW-1185">Reference proteome</keyword>
<comment type="caution">
    <text evidence="1">The sequence shown here is derived from an EMBL/GenBank/DDBJ whole genome shotgun (WGS) entry which is preliminary data.</text>
</comment>
<dbReference type="InterPro" id="IPR019587">
    <property type="entry name" value="Polyketide_cyclase/dehydratase"/>
</dbReference>
<dbReference type="Pfam" id="PF10604">
    <property type="entry name" value="Polyketide_cyc2"/>
    <property type="match status" value="1"/>
</dbReference>
<dbReference type="InterPro" id="IPR023393">
    <property type="entry name" value="START-like_dom_sf"/>
</dbReference>
<evidence type="ECO:0000313" key="2">
    <source>
        <dbReference type="Proteomes" id="UP000215199"/>
    </source>
</evidence>
<organism evidence="1 2">
    <name type="scientific">Amycolatopsis vastitatis</name>
    <dbReference type="NCBI Taxonomy" id="1905142"/>
    <lineage>
        <taxon>Bacteria</taxon>
        <taxon>Bacillati</taxon>
        <taxon>Actinomycetota</taxon>
        <taxon>Actinomycetes</taxon>
        <taxon>Pseudonocardiales</taxon>
        <taxon>Pseudonocardiaceae</taxon>
        <taxon>Amycolatopsis</taxon>
    </lineage>
</organism>
<accession>A0A229SWS4</accession>
<dbReference type="SUPFAM" id="SSF55961">
    <property type="entry name" value="Bet v1-like"/>
    <property type="match status" value="1"/>
</dbReference>
<sequence>MTRFEVTTGIAALPRRVFDLSLEVEVHTASMAGSGERVIGGVTSGRMRLGDTVTWEAKHFGVRWRMTSRISACDPPGYFVDEQVAGPFARWHHAHHFEPDGDGGTVMRDVIDFAAPFGPFGRIAERTVLGWYMPRLIRLRNEHLRRAAEAAG</sequence>
<dbReference type="OrthoDB" id="9801773at2"/>
<gene>
    <name evidence="1" type="ORF">CF165_29725</name>
</gene>
<reference evidence="2" key="1">
    <citation type="submission" date="2017-07" db="EMBL/GenBank/DDBJ databases">
        <title>Comparative genome mining reveals phylogenetic distribution patterns of secondary metabolites in Amycolatopsis.</title>
        <authorList>
            <person name="Adamek M."/>
            <person name="Alanjary M."/>
            <person name="Sales-Ortells H."/>
            <person name="Goodfellow M."/>
            <person name="Bull A.T."/>
            <person name="Kalinowski J."/>
            <person name="Ziemert N."/>
        </authorList>
    </citation>
    <scope>NUCLEOTIDE SEQUENCE [LARGE SCALE GENOMIC DNA]</scope>
    <source>
        <strain evidence="2">H5</strain>
    </source>
</reference>
<name>A0A229SWS4_9PSEU</name>
<dbReference type="Proteomes" id="UP000215199">
    <property type="component" value="Unassembled WGS sequence"/>
</dbReference>
<proteinExistence type="predicted"/>
<dbReference type="AlphaFoldDB" id="A0A229SWS4"/>
<dbReference type="Gene3D" id="3.30.530.20">
    <property type="match status" value="1"/>
</dbReference>
<dbReference type="CDD" id="cd07820">
    <property type="entry name" value="SRPBCC_3"/>
    <property type="match status" value="1"/>
</dbReference>
<evidence type="ECO:0000313" key="1">
    <source>
        <dbReference type="EMBL" id="OXM63597.1"/>
    </source>
</evidence>
<dbReference type="EMBL" id="NMUL01000032">
    <property type="protein sequence ID" value="OXM63597.1"/>
    <property type="molecule type" value="Genomic_DNA"/>
</dbReference>